<protein>
    <submittedName>
        <fullName evidence="4">Uncharacterized protein</fullName>
    </submittedName>
</protein>
<feature type="compositionally biased region" description="Polar residues" evidence="1">
    <location>
        <begin position="205"/>
        <end position="217"/>
    </location>
</feature>
<feature type="region of interest" description="Disordered" evidence="1">
    <location>
        <begin position="167"/>
        <end position="222"/>
    </location>
</feature>
<reference evidence="4" key="1">
    <citation type="submission" date="2022-07" db="EMBL/GenBank/DDBJ databases">
        <title>Phylogenomic reconstructions and comparative analyses of Kickxellomycotina fungi.</title>
        <authorList>
            <person name="Reynolds N.K."/>
            <person name="Stajich J.E."/>
            <person name="Barry K."/>
            <person name="Grigoriev I.V."/>
            <person name="Crous P."/>
            <person name="Smith M.E."/>
        </authorList>
    </citation>
    <scope>NUCLEOTIDE SEQUENCE</scope>
    <source>
        <strain evidence="4">NBRC 100468</strain>
    </source>
</reference>
<name>A0A9W8DS94_9FUNG</name>
<evidence type="ECO:0000313" key="5">
    <source>
        <dbReference type="Proteomes" id="UP001150538"/>
    </source>
</evidence>
<keyword evidence="2" id="KW-0472">Membrane</keyword>
<keyword evidence="2" id="KW-0812">Transmembrane</keyword>
<feature type="compositionally biased region" description="Polar residues" evidence="1">
    <location>
        <begin position="81"/>
        <end position="91"/>
    </location>
</feature>
<feature type="compositionally biased region" description="Polar residues" evidence="1">
    <location>
        <begin position="262"/>
        <end position="275"/>
    </location>
</feature>
<evidence type="ECO:0000256" key="1">
    <source>
        <dbReference type="SAM" id="MobiDB-lite"/>
    </source>
</evidence>
<keyword evidence="5" id="KW-1185">Reference proteome</keyword>
<accession>A0A9W8DS94</accession>
<feature type="region of interest" description="Disordered" evidence="1">
    <location>
        <begin position="251"/>
        <end position="431"/>
    </location>
</feature>
<sequence>MRVINLFAVLVWTISIGVGIVHGIEQSELKFEDIMNDPLWAVPFLPKPNFGSINVGLFGGKAGNTQNPNKGKQDKGPQPHSPQDNNKNQVLSNTSSTPSSSSSGISISVTNLLPVSTLTSTTNSSSSQGLSFISSSGSTLIPLTTSSTSTTSTNGAKIIPLSLGPRLASSADTDKAKSSSSQDSRTLSISSTPITASPKVAGSITHPQETKATSVTPSKEAPVTTSAVISTSSISSNPVFAKQIAATKALNTTSGDEKAKSKNPTTKTESLLEQNKTSEDPIQGKQNNIKPSVATTNKTNSSQSETKVADGNKSSITKLDTSAPTSSTPLDSATGKGEKASEIITPKESNETDKNQDTGEDESAETNSSGNSSIADAETTVLSNVSITDDDDDGKDVGEVFSSEKENIKDVTDEETTVSPSDSITDDDNDEKDIDEVFSSEKENIKDIADTLNTTGTKENKDLTAETSNTITSLSGGVNGDKITLFHYVLNDVDTTKTFEVTDVTSLKSSLRSSILAIGANRNMIANAEFMESGGSNPLKSREDIIKSAFLHIGIFFLFSFILYTNLV</sequence>
<comment type="caution">
    <text evidence="4">The sequence shown here is derived from an EMBL/GenBank/DDBJ whole genome shotgun (WGS) entry which is preliminary data.</text>
</comment>
<feature type="compositionally biased region" description="Polar residues" evidence="1">
    <location>
        <begin position="284"/>
        <end position="331"/>
    </location>
</feature>
<evidence type="ECO:0000313" key="4">
    <source>
        <dbReference type="EMBL" id="KAJ1916553.1"/>
    </source>
</evidence>
<feature type="compositionally biased region" description="Low complexity" evidence="1">
    <location>
        <begin position="92"/>
        <end position="105"/>
    </location>
</feature>
<dbReference type="Proteomes" id="UP001150538">
    <property type="component" value="Unassembled WGS sequence"/>
</dbReference>
<feature type="compositionally biased region" description="Basic and acidic residues" evidence="1">
    <location>
        <begin position="348"/>
        <end position="357"/>
    </location>
</feature>
<feature type="chain" id="PRO_5040928047" evidence="3">
    <location>
        <begin position="24"/>
        <end position="568"/>
    </location>
</feature>
<dbReference type="EMBL" id="JANBPU010000099">
    <property type="protein sequence ID" value="KAJ1916553.1"/>
    <property type="molecule type" value="Genomic_DNA"/>
</dbReference>
<feature type="transmembrane region" description="Helical" evidence="2">
    <location>
        <begin position="549"/>
        <end position="567"/>
    </location>
</feature>
<keyword evidence="3" id="KW-0732">Signal</keyword>
<feature type="compositionally biased region" description="Polar residues" evidence="1">
    <location>
        <begin position="365"/>
        <end position="387"/>
    </location>
</feature>
<proteinExistence type="predicted"/>
<feature type="region of interest" description="Disordered" evidence="1">
    <location>
        <begin position="61"/>
        <end position="105"/>
    </location>
</feature>
<evidence type="ECO:0000256" key="3">
    <source>
        <dbReference type="SAM" id="SignalP"/>
    </source>
</evidence>
<evidence type="ECO:0000256" key="2">
    <source>
        <dbReference type="SAM" id="Phobius"/>
    </source>
</evidence>
<feature type="compositionally biased region" description="Basic and acidic residues" evidence="1">
    <location>
        <begin position="395"/>
        <end position="411"/>
    </location>
</feature>
<gene>
    <name evidence="4" type="ORF">H4219_003720</name>
</gene>
<dbReference type="AlphaFoldDB" id="A0A9W8DS94"/>
<feature type="compositionally biased region" description="Polar residues" evidence="1">
    <location>
        <begin position="185"/>
        <end position="195"/>
    </location>
</feature>
<feature type="signal peptide" evidence="3">
    <location>
        <begin position="1"/>
        <end position="23"/>
    </location>
</feature>
<organism evidence="4 5">
    <name type="scientific">Mycoemilia scoparia</name>
    <dbReference type="NCBI Taxonomy" id="417184"/>
    <lineage>
        <taxon>Eukaryota</taxon>
        <taxon>Fungi</taxon>
        <taxon>Fungi incertae sedis</taxon>
        <taxon>Zoopagomycota</taxon>
        <taxon>Kickxellomycotina</taxon>
        <taxon>Kickxellomycetes</taxon>
        <taxon>Kickxellales</taxon>
        <taxon>Kickxellaceae</taxon>
        <taxon>Mycoemilia</taxon>
    </lineage>
</organism>
<keyword evidence="2" id="KW-1133">Transmembrane helix</keyword>